<dbReference type="RefSeq" id="WP_170171574.1">
    <property type="nucleotide sequence ID" value="NZ_JABEOV010000026.1"/>
</dbReference>
<feature type="transmembrane region" description="Helical" evidence="1">
    <location>
        <begin position="545"/>
        <end position="562"/>
    </location>
</feature>
<keyword evidence="5" id="KW-1185">Reference proteome</keyword>
<keyword evidence="1" id="KW-0812">Transmembrane</keyword>
<organism evidence="3 4">
    <name type="scientific">Sphingomonas sanguinis</name>
    <dbReference type="NCBI Taxonomy" id="33051"/>
    <lineage>
        <taxon>Bacteria</taxon>
        <taxon>Pseudomonadati</taxon>
        <taxon>Pseudomonadota</taxon>
        <taxon>Alphaproteobacteria</taxon>
        <taxon>Sphingomonadales</taxon>
        <taxon>Sphingomonadaceae</taxon>
        <taxon>Sphingomonas</taxon>
    </lineage>
</organism>
<feature type="transmembrane region" description="Helical" evidence="1">
    <location>
        <begin position="35"/>
        <end position="55"/>
    </location>
</feature>
<evidence type="ECO:0000313" key="2">
    <source>
        <dbReference type="EMBL" id="NNG55006.1"/>
    </source>
</evidence>
<keyword evidence="1" id="KW-0472">Membrane</keyword>
<proteinExistence type="predicted"/>
<protein>
    <submittedName>
        <fullName evidence="3">Carboxypeptidase regulatory-like domain-containing protein</fullName>
    </submittedName>
</protein>
<evidence type="ECO:0000313" key="4">
    <source>
        <dbReference type="Proteomes" id="UP000531581"/>
    </source>
</evidence>
<dbReference type="Proteomes" id="UP000531581">
    <property type="component" value="Unassembled WGS sequence"/>
</dbReference>
<keyword evidence="3" id="KW-0121">Carboxypeptidase</keyword>
<dbReference type="SUPFAM" id="SSF52317">
    <property type="entry name" value="Class I glutamine amidotransferase-like"/>
    <property type="match status" value="1"/>
</dbReference>
<dbReference type="Proteomes" id="UP000557656">
    <property type="component" value="Unassembled WGS sequence"/>
</dbReference>
<keyword evidence="3" id="KW-0645">Protease</keyword>
<keyword evidence="3" id="KW-0378">Hydrolase</keyword>
<keyword evidence="1" id="KW-1133">Transmembrane helix</keyword>
<dbReference type="InterPro" id="IPR029062">
    <property type="entry name" value="Class_I_gatase-like"/>
</dbReference>
<gene>
    <name evidence="2" type="ORF">HKX05_16795</name>
    <name evidence="3" type="ORF">HLV41_20270</name>
</gene>
<accession>A0A7Y7USU1</accession>
<evidence type="ECO:0000313" key="5">
    <source>
        <dbReference type="Proteomes" id="UP000557656"/>
    </source>
</evidence>
<feature type="transmembrane region" description="Helical" evidence="1">
    <location>
        <begin position="6"/>
        <end position="23"/>
    </location>
</feature>
<dbReference type="GO" id="GO:0004180">
    <property type="term" value="F:carboxypeptidase activity"/>
    <property type="evidence" value="ECO:0007669"/>
    <property type="project" value="UniProtKB-KW"/>
</dbReference>
<comment type="caution">
    <text evidence="3">The sequence shown here is derived from an EMBL/GenBank/DDBJ whole genome shotgun (WGS) entry which is preliminary data.</text>
</comment>
<sequence>MSAMILPALLALAVLVAWVRLGWRQSRAGERSRGWRVALLLLAQPALAVLLYLTLAPPSTRLAEPDVLTVLTRGGTAAGGQTVALPEAGGPRGIEQAPDLATALRRHPGIRRLRIRGEGLEARDRPVAHGLAIAFTPLPLPQGMVAFTPPDRTAPGSVFRVSGQVEGGGSVELLDPAGAKIAAAPLDGEGRFTLEGLARVPGVALFRLRSRGPRGDAVSDTDIPVWTAAEPGLRVTLLGGAPGPEVKFWRRWASDAGLNPVVRVSLGAGLDLGDPMPPLTVSGLAKVDLLILDERSWAGLGAGEWAAVAAAVAAAVRGGMGVLLRVTGPVPSGYGAALGLPLSGGVATAPVRLLGRDGKALPTLTRRIARIGAGDTQTLLNDATGAELAAWRALGRGRVGVWLVTDAAGLVTAGHGESYGELWSRMIATLARAGNAPSPRFDPLAHRGERTALCGLEPGDTLVRPNGQAVRLLPDPATLGCAGYWPRVDGWHVLRRGKDAWPFYVRATLPIGLAAAERRDATLALVREGGDMRPAYASSPRPGESWPWLLGFLALAGLVWWFERARFGRGPSL</sequence>
<dbReference type="AlphaFoldDB" id="A0A7Y7USU1"/>
<reference evidence="4 5" key="1">
    <citation type="submission" date="2020-05" db="EMBL/GenBank/DDBJ databases">
        <title>Draft Genome Sequences of Sphingomonas sp. Isolated from the International Space Station.</title>
        <authorList>
            <person name="Bijlani S."/>
            <person name="Singh N.K."/>
            <person name="Mason C.E."/>
            <person name="Wang C.C."/>
            <person name="Venkateswaran K."/>
        </authorList>
    </citation>
    <scope>NUCLEOTIDE SEQUENCE [LARGE SCALE GENOMIC DNA]</scope>
    <source>
        <strain evidence="2 5">IIF7SW-B5</strain>
        <strain evidence="3">ISS-IIF7SWP</strain>
    </source>
</reference>
<evidence type="ECO:0000256" key="1">
    <source>
        <dbReference type="SAM" id="Phobius"/>
    </source>
</evidence>
<evidence type="ECO:0000313" key="3">
    <source>
        <dbReference type="EMBL" id="NVP33374.1"/>
    </source>
</evidence>
<dbReference type="EMBL" id="JABYQV010000036">
    <property type="protein sequence ID" value="NVP33374.1"/>
    <property type="molecule type" value="Genomic_DNA"/>
</dbReference>
<dbReference type="EMBL" id="JABEOV010000026">
    <property type="protein sequence ID" value="NNG55006.1"/>
    <property type="molecule type" value="Genomic_DNA"/>
</dbReference>
<name>A0A7Y7USU1_9SPHN</name>